<dbReference type="InterPro" id="IPR019734">
    <property type="entry name" value="TPR_rpt"/>
</dbReference>
<evidence type="ECO:0000256" key="1">
    <source>
        <dbReference type="ARBA" id="ARBA00022737"/>
    </source>
</evidence>
<feature type="repeat" description="TPR" evidence="3">
    <location>
        <begin position="59"/>
        <end position="92"/>
    </location>
</feature>
<feature type="repeat" description="TPR" evidence="3">
    <location>
        <begin position="228"/>
        <end position="261"/>
    </location>
</feature>
<evidence type="ECO:0008006" key="5">
    <source>
        <dbReference type="Google" id="ProtNLM"/>
    </source>
</evidence>
<dbReference type="PANTHER" id="PTHR45641:SF19">
    <property type="entry name" value="NEPHROCYSTIN-3"/>
    <property type="match status" value="1"/>
</dbReference>
<dbReference type="Pfam" id="PF13424">
    <property type="entry name" value="TPR_12"/>
    <property type="match status" value="2"/>
</dbReference>
<dbReference type="SUPFAM" id="SSF48452">
    <property type="entry name" value="TPR-like"/>
    <property type="match status" value="2"/>
</dbReference>
<dbReference type="PROSITE" id="PS50005">
    <property type="entry name" value="TPR"/>
    <property type="match status" value="2"/>
</dbReference>
<dbReference type="EMBL" id="HBIO01031511">
    <property type="protein sequence ID" value="CAE0479296.1"/>
    <property type="molecule type" value="Transcribed_RNA"/>
</dbReference>
<protein>
    <recommendedName>
        <fullName evidence="5">Kinesin light chain</fullName>
    </recommendedName>
</protein>
<proteinExistence type="predicted"/>
<dbReference type="InterPro" id="IPR011990">
    <property type="entry name" value="TPR-like_helical_dom_sf"/>
</dbReference>
<dbReference type="Pfam" id="PF13181">
    <property type="entry name" value="TPR_8"/>
    <property type="match status" value="1"/>
</dbReference>
<name>A0A7S3QJB6_9STRA</name>
<gene>
    <name evidence="4" type="ORF">CDEB00056_LOCUS24150</name>
</gene>
<reference evidence="4" key="1">
    <citation type="submission" date="2021-01" db="EMBL/GenBank/DDBJ databases">
        <authorList>
            <person name="Corre E."/>
            <person name="Pelletier E."/>
            <person name="Niang G."/>
            <person name="Scheremetjew M."/>
            <person name="Finn R."/>
            <person name="Kale V."/>
            <person name="Holt S."/>
            <person name="Cochrane G."/>
            <person name="Meng A."/>
            <person name="Brown T."/>
            <person name="Cohen L."/>
        </authorList>
    </citation>
    <scope>NUCLEOTIDE SEQUENCE</scope>
    <source>
        <strain evidence="4">MM31A-1</strain>
    </source>
</reference>
<dbReference type="Pfam" id="PF13374">
    <property type="entry name" value="TPR_10"/>
    <property type="match status" value="1"/>
</dbReference>
<keyword evidence="1" id="KW-0677">Repeat</keyword>
<dbReference type="SMART" id="SM00028">
    <property type="entry name" value="TPR"/>
    <property type="match status" value="7"/>
</dbReference>
<evidence type="ECO:0000313" key="4">
    <source>
        <dbReference type="EMBL" id="CAE0479296.1"/>
    </source>
</evidence>
<keyword evidence="2 3" id="KW-0802">TPR repeat</keyword>
<accession>A0A7S3QJB6</accession>
<organism evidence="4">
    <name type="scientific">Chaetoceros debilis</name>
    <dbReference type="NCBI Taxonomy" id="122233"/>
    <lineage>
        <taxon>Eukaryota</taxon>
        <taxon>Sar</taxon>
        <taxon>Stramenopiles</taxon>
        <taxon>Ochrophyta</taxon>
        <taxon>Bacillariophyta</taxon>
        <taxon>Coscinodiscophyceae</taxon>
        <taxon>Chaetocerotophycidae</taxon>
        <taxon>Chaetocerotales</taxon>
        <taxon>Chaetocerotaceae</taxon>
        <taxon>Chaetoceros</taxon>
    </lineage>
</organism>
<dbReference type="AlphaFoldDB" id="A0A7S3QJB6"/>
<dbReference type="Gene3D" id="1.25.40.10">
    <property type="entry name" value="Tetratricopeptide repeat domain"/>
    <property type="match status" value="2"/>
</dbReference>
<dbReference type="PANTHER" id="PTHR45641">
    <property type="entry name" value="TETRATRICOPEPTIDE REPEAT PROTEIN (AFU_ORTHOLOGUE AFUA_6G03870)"/>
    <property type="match status" value="1"/>
</dbReference>
<evidence type="ECO:0000256" key="3">
    <source>
        <dbReference type="PROSITE-ProRule" id="PRU00339"/>
    </source>
</evidence>
<sequence length="455" mass="50466">MMFLNSYTRPATPVPDFLLTDNNVLEKNSATKSPSLPGDISKKLDDLKLFGKESNPQVAEALSTLGQSCARNGNKAKALHYYNQALEISKETLPSGHPHIADVLCSIGGAMKKFDMLEESKYKFQEALTIYRKANKNRSWITDTDEASKAQSDYYLQHSTASALCSLGNIEFQQKKMTSALKYFEDALLDAKRAAVTGVVMDRKSRSSRALTKNPKLKNLKDARIFVAEMFNNLGNVHAELDNRSAATRHYNQALALQMQELGEDDPSVADTLHNMGTLHHRSGEMIFALKSYKQVLKMRRLTLGNRHPQVVHSLVNLSTLHEKAGEFDKAESALQAALRILVSSHGGTSEPVADMRVQLGDQEARIGTEKAALEHLEIALKLYEKVEFDDSHPSVKKAKDSIEYVKNKSDENSSTNSLVEATETIGTMFNKGCGVFCFNNDASNLQIVDSRDDC</sequence>
<evidence type="ECO:0000256" key="2">
    <source>
        <dbReference type="ARBA" id="ARBA00022803"/>
    </source>
</evidence>